<organism evidence="10">
    <name type="scientific">Laccaria bicolor (strain S238N-H82 / ATCC MYA-4686)</name>
    <name type="common">Bicoloured deceiver</name>
    <name type="synonym">Laccaria laccata var. bicolor</name>
    <dbReference type="NCBI Taxonomy" id="486041"/>
    <lineage>
        <taxon>Eukaryota</taxon>
        <taxon>Fungi</taxon>
        <taxon>Dikarya</taxon>
        <taxon>Basidiomycota</taxon>
        <taxon>Agaricomycotina</taxon>
        <taxon>Agaricomycetes</taxon>
        <taxon>Agaricomycetidae</taxon>
        <taxon>Agaricales</taxon>
        <taxon>Agaricineae</taxon>
        <taxon>Hydnangiaceae</taxon>
        <taxon>Laccaria</taxon>
    </lineage>
</organism>
<dbReference type="GO" id="GO:0005634">
    <property type="term" value="C:nucleus"/>
    <property type="evidence" value="ECO:0007669"/>
    <property type="project" value="TreeGrafter"/>
</dbReference>
<keyword evidence="4" id="KW-0548">Nucleotidyltransferase</keyword>
<proteinExistence type="predicted"/>
<dbReference type="AlphaFoldDB" id="B0D9Q0"/>
<dbReference type="PANTHER" id="PTHR31285:SF0">
    <property type="entry name" value="NICOTINAMIDE MONONUCLEOTIDE ADENYLYLTRANSFERASE"/>
    <property type="match status" value="1"/>
</dbReference>
<evidence type="ECO:0000256" key="6">
    <source>
        <dbReference type="ARBA" id="ARBA00022840"/>
    </source>
</evidence>
<dbReference type="InterPro" id="IPR005248">
    <property type="entry name" value="NadD/NMNAT"/>
</dbReference>
<name>B0D9Q0_LACBS</name>
<keyword evidence="10" id="KW-1185">Reference proteome</keyword>
<keyword evidence="6" id="KW-0067">ATP-binding</keyword>
<dbReference type="InParanoid" id="B0D9Q0"/>
<protein>
    <submittedName>
        <fullName evidence="9">Predicted protein</fullName>
    </submittedName>
</protein>
<reference evidence="9 10" key="1">
    <citation type="journal article" date="2008" name="Nature">
        <title>The genome of Laccaria bicolor provides insights into mycorrhizal symbiosis.</title>
        <authorList>
            <person name="Martin F."/>
            <person name="Aerts A."/>
            <person name="Ahren D."/>
            <person name="Brun A."/>
            <person name="Danchin E.G.J."/>
            <person name="Duchaussoy F."/>
            <person name="Gibon J."/>
            <person name="Kohler A."/>
            <person name="Lindquist E."/>
            <person name="Pereda V."/>
            <person name="Salamov A."/>
            <person name="Shapiro H.J."/>
            <person name="Wuyts J."/>
            <person name="Blaudez D."/>
            <person name="Buee M."/>
            <person name="Brokstein P."/>
            <person name="Canbaeck B."/>
            <person name="Cohen D."/>
            <person name="Courty P.E."/>
            <person name="Coutinho P.M."/>
            <person name="Delaruelle C."/>
            <person name="Detter J.C."/>
            <person name="Deveau A."/>
            <person name="DiFazio S."/>
            <person name="Duplessis S."/>
            <person name="Fraissinet-Tachet L."/>
            <person name="Lucic E."/>
            <person name="Frey-Klett P."/>
            <person name="Fourrey C."/>
            <person name="Feussner I."/>
            <person name="Gay G."/>
            <person name="Grimwood J."/>
            <person name="Hoegger P.J."/>
            <person name="Jain P."/>
            <person name="Kilaru S."/>
            <person name="Labbe J."/>
            <person name="Lin Y.C."/>
            <person name="Legue V."/>
            <person name="Le Tacon F."/>
            <person name="Marmeisse R."/>
            <person name="Melayah D."/>
            <person name="Montanini B."/>
            <person name="Muratet M."/>
            <person name="Nehls U."/>
            <person name="Niculita-Hirzel H."/>
            <person name="Oudot-Le Secq M.P."/>
            <person name="Peter M."/>
            <person name="Quesneville H."/>
            <person name="Rajashekar B."/>
            <person name="Reich M."/>
            <person name="Rouhier N."/>
            <person name="Schmutz J."/>
            <person name="Yin T."/>
            <person name="Chalot M."/>
            <person name="Henrissat B."/>
            <person name="Kuees U."/>
            <person name="Lucas S."/>
            <person name="Van de Peer Y."/>
            <person name="Podila G.K."/>
            <person name="Polle A."/>
            <person name="Pukkila P.J."/>
            <person name="Richardson P.M."/>
            <person name="Rouze P."/>
            <person name="Sanders I.R."/>
            <person name="Stajich J.E."/>
            <person name="Tunlid A."/>
            <person name="Tuskan G."/>
            <person name="Grigoriev I.V."/>
        </authorList>
    </citation>
    <scope>NUCLEOTIDE SEQUENCE [LARGE SCALE GENOMIC DNA]</scope>
    <source>
        <strain evidence="10">S238N-H82 / ATCC MYA-4686</strain>
    </source>
</reference>
<evidence type="ECO:0000256" key="3">
    <source>
        <dbReference type="ARBA" id="ARBA00022679"/>
    </source>
</evidence>
<dbReference type="Proteomes" id="UP000001194">
    <property type="component" value="Unassembled WGS sequence"/>
</dbReference>
<dbReference type="STRING" id="486041.B0D9Q0"/>
<accession>B0D9Q0</accession>
<dbReference type="SUPFAM" id="SSF52374">
    <property type="entry name" value="Nucleotidylyl transferase"/>
    <property type="match status" value="1"/>
</dbReference>
<evidence type="ECO:0000313" key="9">
    <source>
        <dbReference type="EMBL" id="EDR08391.1"/>
    </source>
</evidence>
<dbReference type="RefSeq" id="XP_001880616.1">
    <property type="nucleotide sequence ID" value="XM_001880581.1"/>
</dbReference>
<keyword evidence="5" id="KW-0547">Nucleotide-binding</keyword>
<dbReference type="HOGENOM" id="CLU_032651_1_0_1"/>
<comment type="catalytic activity">
    <reaction evidence="8">
        <text>beta-nicotinamide D-ribonucleotide + ATP + H(+) = diphosphate + NAD(+)</text>
        <dbReference type="Rhea" id="RHEA:21360"/>
        <dbReference type="ChEBI" id="CHEBI:14649"/>
        <dbReference type="ChEBI" id="CHEBI:15378"/>
        <dbReference type="ChEBI" id="CHEBI:30616"/>
        <dbReference type="ChEBI" id="CHEBI:33019"/>
        <dbReference type="ChEBI" id="CHEBI:57540"/>
        <dbReference type="EC" id="2.7.7.1"/>
    </reaction>
</comment>
<evidence type="ECO:0000256" key="2">
    <source>
        <dbReference type="ARBA" id="ARBA00022642"/>
    </source>
</evidence>
<evidence type="ECO:0000313" key="10">
    <source>
        <dbReference type="Proteomes" id="UP000001194"/>
    </source>
</evidence>
<evidence type="ECO:0000256" key="5">
    <source>
        <dbReference type="ARBA" id="ARBA00022741"/>
    </source>
</evidence>
<evidence type="ECO:0000256" key="4">
    <source>
        <dbReference type="ARBA" id="ARBA00022695"/>
    </source>
</evidence>
<comment type="pathway">
    <text evidence="1">Cofactor biosynthesis; NAD(+) biosynthesis.</text>
</comment>
<keyword evidence="3" id="KW-0808">Transferase</keyword>
<dbReference type="KEGG" id="lbc:LACBIDRAFT_296982"/>
<dbReference type="OrthoDB" id="5591297at2759"/>
<keyword evidence="7" id="KW-0520">NAD</keyword>
<evidence type="ECO:0000256" key="7">
    <source>
        <dbReference type="ARBA" id="ARBA00023027"/>
    </source>
</evidence>
<keyword evidence="2" id="KW-0662">Pyridine nucleotide biosynthesis</keyword>
<gene>
    <name evidence="9" type="ORF">LACBIDRAFT_296982</name>
</gene>
<dbReference type="Gene3D" id="3.40.50.620">
    <property type="entry name" value="HUPs"/>
    <property type="match status" value="1"/>
</dbReference>
<evidence type="ECO:0000256" key="1">
    <source>
        <dbReference type="ARBA" id="ARBA00004790"/>
    </source>
</evidence>
<dbReference type="UniPathway" id="UPA00253">
    <property type="reaction ID" value="UER00600"/>
</dbReference>
<evidence type="ECO:0000256" key="8">
    <source>
        <dbReference type="ARBA" id="ARBA00049001"/>
    </source>
</evidence>
<dbReference type="CDD" id="cd02165">
    <property type="entry name" value="NMNAT"/>
    <property type="match status" value="1"/>
</dbReference>
<dbReference type="GO" id="GO:0009435">
    <property type="term" value="P:NAD+ biosynthetic process"/>
    <property type="evidence" value="ECO:0007669"/>
    <property type="project" value="UniProtKB-UniPathway"/>
</dbReference>
<dbReference type="PANTHER" id="PTHR31285">
    <property type="entry name" value="NICOTINAMIDE MONONUCLEOTIDE ADENYLYLTRANSFERASE"/>
    <property type="match status" value="1"/>
</dbReference>
<dbReference type="GO" id="GO:0000309">
    <property type="term" value="F:nicotinamide-nucleotide adenylyltransferase activity"/>
    <property type="evidence" value="ECO:0007669"/>
    <property type="project" value="UniProtKB-EC"/>
</dbReference>
<sequence>MPSLDDSCKPTMTAKFLRATAAHLLSRLQQGSSHPPIELVYIPHKQWPLPHPLVDKPPTKRPVRISILDSSFNPPTVAHLALANSPRPNRTADDDSDYDAKLLLLSVKNADKTLKPGDATYLQRLEMMALLAKDIVTHNPSVSSQAEDNKLIPEELANVAIAITDEPTFVGKSKNLLDFLKQRYPSLAPSPHPDTQLTFLLGLDTLQRLFSPKYYPSEKAMIDVMNTFLSPEGDNSRVVCARRVSLQPSTPPKGGEPVAPEDALALAQDFITSERIFLINIGDNESKYSSSAVRNSIARLGFGASGKEGDVWKQYVPRGVADYITQEGLYVD</sequence>
<dbReference type="FunCoup" id="B0D9Q0">
    <property type="interactions" value="208"/>
</dbReference>
<dbReference type="GO" id="GO:0005737">
    <property type="term" value="C:cytoplasm"/>
    <property type="evidence" value="ECO:0007669"/>
    <property type="project" value="TreeGrafter"/>
</dbReference>
<dbReference type="GO" id="GO:0016887">
    <property type="term" value="F:ATP hydrolysis activity"/>
    <property type="evidence" value="ECO:0007669"/>
    <property type="project" value="TreeGrafter"/>
</dbReference>
<dbReference type="EMBL" id="DS547101">
    <property type="protein sequence ID" value="EDR08391.1"/>
    <property type="molecule type" value="Genomic_DNA"/>
</dbReference>
<dbReference type="GeneID" id="6076218"/>
<dbReference type="InterPro" id="IPR014729">
    <property type="entry name" value="Rossmann-like_a/b/a_fold"/>
</dbReference>
<dbReference type="GO" id="GO:0005524">
    <property type="term" value="F:ATP binding"/>
    <property type="evidence" value="ECO:0007669"/>
    <property type="project" value="UniProtKB-KW"/>
</dbReference>